<dbReference type="AlphaFoldDB" id="A0A366KMQ1"/>
<dbReference type="PANTHER" id="PTHR37291">
    <property type="entry name" value="5-METHYLCYTOSINE-SPECIFIC RESTRICTION ENZYME B"/>
    <property type="match status" value="1"/>
</dbReference>
<protein>
    <recommendedName>
        <fullName evidence="1">ATPase dynein-related AAA domain-containing protein</fullName>
    </recommendedName>
</protein>
<dbReference type="GO" id="GO:0016887">
    <property type="term" value="F:ATP hydrolysis activity"/>
    <property type="evidence" value="ECO:0007669"/>
    <property type="project" value="InterPro"/>
</dbReference>
<evidence type="ECO:0000259" key="1">
    <source>
        <dbReference type="Pfam" id="PF07728"/>
    </source>
</evidence>
<dbReference type="Pfam" id="PF07728">
    <property type="entry name" value="AAA_5"/>
    <property type="match status" value="1"/>
</dbReference>
<dbReference type="InterPro" id="IPR027417">
    <property type="entry name" value="P-loop_NTPase"/>
</dbReference>
<evidence type="ECO:0000313" key="3">
    <source>
        <dbReference type="Proteomes" id="UP000252081"/>
    </source>
</evidence>
<dbReference type="Gene3D" id="3.40.50.300">
    <property type="entry name" value="P-loop containing nucleotide triphosphate hydrolases"/>
    <property type="match status" value="1"/>
</dbReference>
<evidence type="ECO:0000313" key="2">
    <source>
        <dbReference type="EMBL" id="RBQ02946.1"/>
    </source>
</evidence>
<keyword evidence="3" id="KW-1185">Reference proteome</keyword>
<dbReference type="OrthoDB" id="9781481at2"/>
<feature type="domain" description="ATPase dynein-related AAA" evidence="1">
    <location>
        <begin position="76"/>
        <end position="166"/>
    </location>
</feature>
<organism evidence="2 3">
    <name type="scientific">Pedobacter miscanthi</name>
    <dbReference type="NCBI Taxonomy" id="2259170"/>
    <lineage>
        <taxon>Bacteria</taxon>
        <taxon>Pseudomonadati</taxon>
        <taxon>Bacteroidota</taxon>
        <taxon>Sphingobacteriia</taxon>
        <taxon>Sphingobacteriales</taxon>
        <taxon>Sphingobacteriaceae</taxon>
        <taxon>Pedobacter</taxon>
    </lineage>
</organism>
<dbReference type="EMBL" id="QNQU01000028">
    <property type="protein sequence ID" value="RBQ02946.1"/>
    <property type="molecule type" value="Genomic_DNA"/>
</dbReference>
<name>A0A366KMQ1_9SPHI</name>
<dbReference type="Proteomes" id="UP000252081">
    <property type="component" value="Unassembled WGS sequence"/>
</dbReference>
<dbReference type="GO" id="GO:0005524">
    <property type="term" value="F:ATP binding"/>
    <property type="evidence" value="ECO:0007669"/>
    <property type="project" value="InterPro"/>
</dbReference>
<proteinExistence type="predicted"/>
<dbReference type="SUPFAM" id="SSF52540">
    <property type="entry name" value="P-loop containing nucleoside triphosphate hydrolases"/>
    <property type="match status" value="1"/>
</dbReference>
<comment type="caution">
    <text evidence="2">The sequence shown here is derived from an EMBL/GenBank/DDBJ whole genome shotgun (WGS) entry which is preliminary data.</text>
</comment>
<dbReference type="PANTHER" id="PTHR37291:SF1">
    <property type="entry name" value="TYPE IV METHYL-DIRECTED RESTRICTION ENZYME ECOKMCRB SUBUNIT"/>
    <property type="match status" value="1"/>
</dbReference>
<reference evidence="2 3" key="1">
    <citation type="submission" date="2018-07" db="EMBL/GenBank/DDBJ databases">
        <title>A draft genome of a endophytic bacteria, a new species of Pedobacter.</title>
        <authorList>
            <person name="Zhang Z.D."/>
            <person name="Chen Z.J."/>
        </authorList>
    </citation>
    <scope>NUCLEOTIDE SEQUENCE [LARGE SCALE GENOMIC DNA]</scope>
    <source>
        <strain evidence="2 3">RS10</strain>
    </source>
</reference>
<dbReference type="InterPro" id="IPR011704">
    <property type="entry name" value="ATPase_dyneun-rel_AAA"/>
</dbReference>
<dbReference type="InterPro" id="IPR052934">
    <property type="entry name" value="Methyl-DNA_Rec/Restrict_Enz"/>
</dbReference>
<accession>A0A366KMQ1</accession>
<sequence length="285" mass="33394">MISDNVYIFYIDDKRFKYKGDNWATHPNGLNMNFSELNKIIDLNLNTRKQINKESTLNSLTRQHATYYQNFNELYRTFKEGKSVPKTKTALKNYVIIIDEINRANLSSVLGELIYGLEYRNEAVESMYEVAGDNKLVLPPNLYVIGTMNTADRSVGHIDYAIRRRFAFVDVLPKELNDDKIVFQHDRFRKVSELFIENYDEYKANEKTILKPAKTLSSEFRPEDVWLGHSYFIQKRVEGSGKLEPEDFMIRLDYEIKPILLEYVKDGVLLGEINKVKIEDYIKSL</sequence>
<gene>
    <name evidence="2" type="ORF">DRW42_24450</name>
</gene>